<reference evidence="1" key="2">
    <citation type="journal article" date="2023" name="Microbiol Resour">
        <title>Decontamination and Annotation of the Draft Genome Sequence of the Oomycete Lagenidium giganteum ARSEF 373.</title>
        <authorList>
            <person name="Morgan W.R."/>
            <person name="Tartar A."/>
        </authorList>
    </citation>
    <scope>NUCLEOTIDE SEQUENCE</scope>
    <source>
        <strain evidence="1">ARSEF 373</strain>
    </source>
</reference>
<evidence type="ECO:0000313" key="2">
    <source>
        <dbReference type="Proteomes" id="UP001146120"/>
    </source>
</evidence>
<gene>
    <name evidence="1" type="ORF">N0F65_005453</name>
</gene>
<name>A0AAV2YYQ8_9STRA</name>
<organism evidence="1 2">
    <name type="scientific">Lagenidium giganteum</name>
    <dbReference type="NCBI Taxonomy" id="4803"/>
    <lineage>
        <taxon>Eukaryota</taxon>
        <taxon>Sar</taxon>
        <taxon>Stramenopiles</taxon>
        <taxon>Oomycota</taxon>
        <taxon>Peronosporomycetes</taxon>
        <taxon>Pythiales</taxon>
        <taxon>Pythiaceae</taxon>
    </lineage>
</organism>
<dbReference type="EMBL" id="DAKRPA010000086">
    <property type="protein sequence ID" value="DAZ99285.1"/>
    <property type="molecule type" value="Genomic_DNA"/>
</dbReference>
<sequence length="190" mass="22120">MFRFSRQQIKRMARLFNITPHENYAISPEHALCIFLRRMAYPNWLVDLEHLFGYSSTALSKVCGDVLTHIHNKFKYRFRLSSDGWSREDLNTVACCVGFIDGTVRRICRPSTNQKYCYNGHKRKHGLKFQSLVAPNCLIAHLHGPLSRDYESRYHRLHCVLLEKACCLSEATSSLPCPHEWLTYDVRGGR</sequence>
<dbReference type="AlphaFoldDB" id="A0AAV2YYQ8"/>
<keyword evidence="2" id="KW-1185">Reference proteome</keyword>
<comment type="caution">
    <text evidence="1">The sequence shown here is derived from an EMBL/GenBank/DDBJ whole genome shotgun (WGS) entry which is preliminary data.</text>
</comment>
<reference evidence="1" key="1">
    <citation type="submission" date="2022-11" db="EMBL/GenBank/DDBJ databases">
        <authorList>
            <person name="Morgan W.R."/>
            <person name="Tartar A."/>
        </authorList>
    </citation>
    <scope>NUCLEOTIDE SEQUENCE</scope>
    <source>
        <strain evidence="1">ARSEF 373</strain>
    </source>
</reference>
<accession>A0AAV2YYQ8</accession>
<proteinExistence type="predicted"/>
<evidence type="ECO:0008006" key="3">
    <source>
        <dbReference type="Google" id="ProtNLM"/>
    </source>
</evidence>
<dbReference type="Proteomes" id="UP001146120">
    <property type="component" value="Unassembled WGS sequence"/>
</dbReference>
<protein>
    <recommendedName>
        <fullName evidence="3">DDE Tnp4 domain-containing protein</fullName>
    </recommendedName>
</protein>
<evidence type="ECO:0000313" key="1">
    <source>
        <dbReference type="EMBL" id="DAZ99285.1"/>
    </source>
</evidence>